<reference evidence="3" key="1">
    <citation type="submission" date="2021-05" db="EMBL/GenBank/DDBJ databases">
        <authorList>
            <person name="Alioto T."/>
            <person name="Alioto T."/>
            <person name="Gomez Garrido J."/>
        </authorList>
    </citation>
    <scope>NUCLEOTIDE SEQUENCE</scope>
</reference>
<dbReference type="EMBL" id="HBUF01321133">
    <property type="protein sequence ID" value="CAG6694985.1"/>
    <property type="molecule type" value="Transcribed_RNA"/>
</dbReference>
<dbReference type="PANTHER" id="PTHR21393:SF0">
    <property type="entry name" value="SMALL RIBOSOMAL SUBUNIT PROTEIN MS27"/>
    <property type="match status" value="1"/>
</dbReference>
<protein>
    <submittedName>
        <fullName evidence="3">28S ribosomal protein S27, mitochondrial</fullName>
    </submittedName>
</protein>
<name>A0A8D8TZG3_9HEMI</name>
<dbReference type="EMBL" id="HBUF01364469">
    <property type="protein sequence ID" value="CAG6722797.1"/>
    <property type="molecule type" value="Transcribed_RNA"/>
</dbReference>
<keyword evidence="3" id="KW-0687">Ribonucleoprotein</keyword>
<dbReference type="InterPro" id="IPR019266">
    <property type="entry name" value="Ribosomal_mS27"/>
</dbReference>
<dbReference type="GO" id="GO:0005840">
    <property type="term" value="C:ribosome"/>
    <property type="evidence" value="ECO:0007669"/>
    <property type="project" value="UniProtKB-KW"/>
</dbReference>
<dbReference type="EMBL" id="HBUF01321134">
    <property type="protein sequence ID" value="CAG6694986.1"/>
    <property type="molecule type" value="Transcribed_RNA"/>
</dbReference>
<dbReference type="PANTHER" id="PTHR21393">
    <property type="entry name" value="MITOCHONDRIAL 28S RIBOSOMAL PROTEIN S27"/>
    <property type="match status" value="1"/>
</dbReference>
<organism evidence="3">
    <name type="scientific">Cacopsylla melanoneura</name>
    <dbReference type="NCBI Taxonomy" id="428564"/>
    <lineage>
        <taxon>Eukaryota</taxon>
        <taxon>Metazoa</taxon>
        <taxon>Ecdysozoa</taxon>
        <taxon>Arthropoda</taxon>
        <taxon>Hexapoda</taxon>
        <taxon>Insecta</taxon>
        <taxon>Pterygota</taxon>
        <taxon>Neoptera</taxon>
        <taxon>Paraneoptera</taxon>
        <taxon>Hemiptera</taxon>
        <taxon>Sternorrhyncha</taxon>
        <taxon>Psylloidea</taxon>
        <taxon>Psyllidae</taxon>
        <taxon>Psyllinae</taxon>
        <taxon>Cacopsylla</taxon>
    </lineage>
</organism>
<feature type="region of interest" description="Disordered" evidence="2">
    <location>
        <begin position="473"/>
        <end position="496"/>
    </location>
</feature>
<dbReference type="EMBL" id="HBUF01321136">
    <property type="protein sequence ID" value="CAG6694988.1"/>
    <property type="molecule type" value="Transcribed_RNA"/>
</dbReference>
<dbReference type="InterPro" id="IPR034913">
    <property type="entry name" value="mS27/PTCD2"/>
</dbReference>
<dbReference type="EMBL" id="HBUF01321135">
    <property type="protein sequence ID" value="CAG6694987.1"/>
    <property type="molecule type" value="Transcribed_RNA"/>
</dbReference>
<accession>A0A8D8TZG3</accession>
<dbReference type="AlphaFoldDB" id="A0A8D8TZG3"/>
<proteinExistence type="predicted"/>
<dbReference type="Pfam" id="PF10037">
    <property type="entry name" value="MRP-S27"/>
    <property type="match status" value="1"/>
</dbReference>
<dbReference type="EMBL" id="HBUF01663800">
    <property type="protein sequence ID" value="CAG6789192.1"/>
    <property type="molecule type" value="Transcribed_RNA"/>
</dbReference>
<sequence length="496" mass="58034">MLKFVFKGLANQSSLRNYNLVQSCLFKRNFLSSAYELEPEYNARLNNNILKQVNPSSMYLELDQQYNRHKKLYAIDVDLYVNSITNDIYTEELEDILYKFRLTPTTIDMMDSTQHAVIRLYLKLNKIQELLTILDDRLNYGIFPDEYCNNLLMNYFIKTNNFRDAAKIAAIQMLQEDFSNEITKHFALYSCLKYLESPVQWIVEEAREEVEQEEDEEEIVKIRVQYLRNPYFDGHFDLTTANDLIGKTLMTIGRSDPDDVLHQSYYLVGLGLTKNTQESKQFLVNVQNDKIKVTRDALEMFKKFIITEDVSQTTSNPVEPAASEGENSEAAPNPAELKANVSEEIQAILSLAEGLTSKGTEGNLLQVTENNLKNTVQKFEAQEIEKQKQKYQLWDTEREQILKKHLDKLKEEQIFDNIQKKKEDLAKEEERLFFFDNENEIDLLLEKKYPPKKEVVVKKRNEFDGKRNLGRTVIGKRKKLPTEESYVPPDMHKPYK</sequence>
<dbReference type="EMBL" id="HBUF01663802">
    <property type="protein sequence ID" value="CAG6789194.1"/>
    <property type="molecule type" value="Transcribed_RNA"/>
</dbReference>
<dbReference type="EMBL" id="HBUF01663801">
    <property type="protein sequence ID" value="CAG6789193.1"/>
    <property type="molecule type" value="Transcribed_RNA"/>
</dbReference>
<keyword evidence="3" id="KW-0689">Ribosomal protein</keyword>
<dbReference type="EMBL" id="HBUF01663803">
    <property type="protein sequence ID" value="CAG6789195.1"/>
    <property type="molecule type" value="Transcribed_RNA"/>
</dbReference>
<evidence type="ECO:0000256" key="2">
    <source>
        <dbReference type="SAM" id="MobiDB-lite"/>
    </source>
</evidence>
<evidence type="ECO:0000256" key="1">
    <source>
        <dbReference type="ARBA" id="ARBA00004173"/>
    </source>
</evidence>
<dbReference type="GO" id="GO:0005739">
    <property type="term" value="C:mitochondrion"/>
    <property type="evidence" value="ECO:0007669"/>
    <property type="project" value="UniProtKB-SubCell"/>
</dbReference>
<feature type="region of interest" description="Disordered" evidence="2">
    <location>
        <begin position="312"/>
        <end position="332"/>
    </location>
</feature>
<dbReference type="EMBL" id="HBUF01364471">
    <property type="protein sequence ID" value="CAG6722799.1"/>
    <property type="molecule type" value="Transcribed_RNA"/>
</dbReference>
<evidence type="ECO:0000313" key="3">
    <source>
        <dbReference type="EMBL" id="CAG6694987.1"/>
    </source>
</evidence>
<comment type="subcellular location">
    <subcellularLocation>
        <location evidence="1">Mitochondrion</location>
    </subcellularLocation>
</comment>